<dbReference type="STRING" id="653733.Selin_0436"/>
<dbReference type="PROSITE" id="PS51257">
    <property type="entry name" value="PROKAR_LIPOPROTEIN"/>
    <property type="match status" value="1"/>
</dbReference>
<keyword evidence="2" id="KW-1185">Reference proteome</keyword>
<name>E6W063_DESIS</name>
<dbReference type="EMBL" id="CP002432">
    <property type="protein sequence ID" value="ADU65189.1"/>
    <property type="molecule type" value="Genomic_DNA"/>
</dbReference>
<reference evidence="1 2" key="1">
    <citation type="submission" date="2010-12" db="EMBL/GenBank/DDBJ databases">
        <title>Complete sequence of Desulfurispirillum indicum S5.</title>
        <authorList>
            <consortium name="US DOE Joint Genome Institute"/>
            <person name="Lucas S."/>
            <person name="Copeland A."/>
            <person name="Lapidus A."/>
            <person name="Cheng J.-F."/>
            <person name="Goodwin L."/>
            <person name="Pitluck S."/>
            <person name="Chertkov O."/>
            <person name="Held B."/>
            <person name="Detter J.C."/>
            <person name="Han C."/>
            <person name="Tapia R."/>
            <person name="Land M."/>
            <person name="Hauser L."/>
            <person name="Kyrpides N."/>
            <person name="Ivanova N."/>
            <person name="Mikhailova N."/>
            <person name="Haggblom M."/>
            <person name="Rauschenbach I."/>
            <person name="Bini E."/>
            <person name="Woyke T."/>
        </authorList>
    </citation>
    <scope>NUCLEOTIDE SEQUENCE [LARGE SCALE GENOMIC DNA]</scope>
    <source>
        <strain evidence="2">ATCC BAA-1389 / DSM 22839 / S5</strain>
    </source>
</reference>
<dbReference type="Gene3D" id="1.25.40.10">
    <property type="entry name" value="Tetratricopeptide repeat domain"/>
    <property type="match status" value="1"/>
</dbReference>
<evidence type="ECO:0000313" key="1">
    <source>
        <dbReference type="EMBL" id="ADU65189.1"/>
    </source>
</evidence>
<protein>
    <submittedName>
        <fullName evidence="1">Tetratricopeptide TPR_4</fullName>
    </submittedName>
</protein>
<dbReference type="AlphaFoldDB" id="E6W063"/>
<dbReference type="HOGENOM" id="CLU_035715_3_0_0"/>
<dbReference type="InterPro" id="IPR011990">
    <property type="entry name" value="TPR-like_helical_dom_sf"/>
</dbReference>
<dbReference type="OrthoDB" id="9769023at2"/>
<dbReference type="SUPFAM" id="SSF48452">
    <property type="entry name" value="TPR-like"/>
    <property type="match status" value="1"/>
</dbReference>
<dbReference type="KEGG" id="din:Selin_0436"/>
<dbReference type="eggNOG" id="COG3014">
    <property type="taxonomic scope" value="Bacteria"/>
</dbReference>
<dbReference type="InParanoid" id="E6W063"/>
<gene>
    <name evidence="1" type="ordered locus">Selin_0436</name>
</gene>
<evidence type="ECO:0000313" key="2">
    <source>
        <dbReference type="Proteomes" id="UP000002572"/>
    </source>
</evidence>
<organism evidence="1 2">
    <name type="scientific">Desulfurispirillum indicum (strain ATCC BAA-1389 / DSM 22839 / S5)</name>
    <dbReference type="NCBI Taxonomy" id="653733"/>
    <lineage>
        <taxon>Bacteria</taxon>
        <taxon>Pseudomonadati</taxon>
        <taxon>Chrysiogenota</taxon>
        <taxon>Chrysiogenia</taxon>
        <taxon>Chrysiogenales</taxon>
        <taxon>Chrysiogenaceae</taxon>
        <taxon>Desulfurispirillum</taxon>
    </lineage>
</organism>
<dbReference type="RefSeq" id="WP_013505078.1">
    <property type="nucleotide sequence ID" value="NC_014836.1"/>
</dbReference>
<accession>E6W063</accession>
<proteinExistence type="predicted"/>
<dbReference type="Proteomes" id="UP000002572">
    <property type="component" value="Chromosome"/>
</dbReference>
<sequence length="444" mass="49607">MASAVFRRPLLPWVLLAAMLSGGCATYSDSFLMLERSLQAQNPREALQHLERTTPGSRNQVLHLLNRGMLLRMDGEFAQSNRSLEEAKNLMEKLRAVSISEQFGSFVLNDSTMSYVGEEFEQVLVHLYKSLNYLELGEPDSARVEALQVDIKLLEMAQAGFTGNYREDALARYITGMVYEIHREYSDALIAYRRSYETYQEYARHFGVAPPGQLRHDLLRMAHRIGYREELERLQQEFGMAEWEPPALTSGHGEVVVILSSGLAPIKREESALIQHSPNRVLRISLPTYEARPRAAHGVRLRTGQPPMMVSAERAHDINAVALDTLQAKMGAITARAIARMVAKDQTVKEVQEQAGPLAGFIANIASIATETADTRSWLTLPQEIHMVRLSLPAGEHELQLEILGAFGQVVDSLRLESVTVEAGGIAVLSPHWIPSHLSHSPRR</sequence>